<dbReference type="EMBL" id="JAFBCG010000001">
    <property type="protein sequence ID" value="MBM7802184.1"/>
    <property type="molecule type" value="Genomic_DNA"/>
</dbReference>
<evidence type="ECO:0000256" key="1">
    <source>
        <dbReference type="ARBA" id="ARBA00004651"/>
    </source>
</evidence>
<dbReference type="GO" id="GO:0022857">
    <property type="term" value="F:transmembrane transporter activity"/>
    <property type="evidence" value="ECO:0007669"/>
    <property type="project" value="TreeGrafter"/>
</dbReference>
<keyword evidence="4 8" id="KW-1133">Transmembrane helix</keyword>
<sequence>MFLTYLRRELTNRRKQTVIIAVGMALAIALVVIVSSIASGVKAAQSSVLQSVYGVGTDITITKTEQPTSSSTGRPSFDFGSRSGSDSGSTDLSQSRLAVARGSSTLNASNLATVTATTGVKAATGVLTLENTTFSGQVQQGSSSSDSSSSGGSASGSTDAGSSDSSTQQGPPSGGEGGGFGGGSFNVDSFTVTGIPVSGDAVGPLTSTEITKGRSFTAKDAGKDVVVLDSAYAKSEDKAVGDTLEIGGTKFTVIGIVASTGSSSTTGSNTYVPLDTAQSLADLDGKVTSIYVSAESSSDVSTIKSALQQKLSSATVSTEADLASSVSGSLSTASSLVSNLGTWLSIVVLAAAFLIAIFFTISGVTRRTREFGTLKAIGWSNGRITRQVAGESLVQGLIGGVIGAAAGLIGILVVNVIAPTISASASTSTRGGTGGGMPGGAATAAAGSGTTGGAPAGGFGGGAASTASTTDVVLHAPVTVEVILLAIGLAVLGGLLAGALGGWRASRLRPAEALRSVA</sequence>
<evidence type="ECO:0000256" key="2">
    <source>
        <dbReference type="ARBA" id="ARBA00022475"/>
    </source>
</evidence>
<evidence type="ECO:0000256" key="5">
    <source>
        <dbReference type="ARBA" id="ARBA00023136"/>
    </source>
</evidence>
<evidence type="ECO:0000313" key="12">
    <source>
        <dbReference type="EMBL" id="MBM7802184.1"/>
    </source>
</evidence>
<keyword evidence="3 8" id="KW-0812">Transmembrane</keyword>
<dbReference type="PANTHER" id="PTHR30572:SF4">
    <property type="entry name" value="ABC TRANSPORTER PERMEASE YTRF"/>
    <property type="match status" value="1"/>
</dbReference>
<feature type="transmembrane region" description="Helical" evidence="8">
    <location>
        <begin position="340"/>
        <end position="361"/>
    </location>
</feature>
<evidence type="ECO:0000256" key="4">
    <source>
        <dbReference type="ARBA" id="ARBA00022989"/>
    </source>
</evidence>
<dbReference type="AlphaFoldDB" id="A0A8H9L120"/>
<dbReference type="RefSeq" id="WP_175329446.1">
    <property type="nucleotide sequence ID" value="NZ_BMOI01000009.1"/>
</dbReference>
<evidence type="ECO:0000256" key="8">
    <source>
        <dbReference type="SAM" id="Phobius"/>
    </source>
</evidence>
<feature type="region of interest" description="Disordered" evidence="7">
    <location>
        <begin position="425"/>
        <end position="447"/>
    </location>
</feature>
<accession>A0A8H9L120</accession>
<feature type="compositionally biased region" description="Low complexity" evidence="7">
    <location>
        <begin position="135"/>
        <end position="171"/>
    </location>
</feature>
<feature type="region of interest" description="Disordered" evidence="7">
    <location>
        <begin position="135"/>
        <end position="182"/>
    </location>
</feature>
<evidence type="ECO:0000256" key="6">
    <source>
        <dbReference type="ARBA" id="ARBA00038076"/>
    </source>
</evidence>
<evidence type="ECO:0000256" key="3">
    <source>
        <dbReference type="ARBA" id="ARBA00022692"/>
    </source>
</evidence>
<keyword evidence="14" id="KW-1185">Reference proteome</keyword>
<keyword evidence="2" id="KW-1003">Cell membrane</keyword>
<evidence type="ECO:0000256" key="7">
    <source>
        <dbReference type="SAM" id="MobiDB-lite"/>
    </source>
</evidence>
<evidence type="ECO:0000259" key="9">
    <source>
        <dbReference type="Pfam" id="PF02687"/>
    </source>
</evidence>
<feature type="transmembrane region" description="Helical" evidence="8">
    <location>
        <begin position="482"/>
        <end position="503"/>
    </location>
</feature>
<dbReference type="GO" id="GO:0005886">
    <property type="term" value="C:plasma membrane"/>
    <property type="evidence" value="ECO:0007669"/>
    <property type="project" value="UniProtKB-SubCell"/>
</dbReference>
<feature type="domain" description="MacB-like periplasmic core" evidence="10">
    <location>
        <begin position="187"/>
        <end position="309"/>
    </location>
</feature>
<feature type="transmembrane region" description="Helical" evidence="8">
    <location>
        <begin position="20"/>
        <end position="41"/>
    </location>
</feature>
<dbReference type="Pfam" id="PF12704">
    <property type="entry name" value="MacB_PCD"/>
    <property type="match status" value="1"/>
</dbReference>
<feature type="transmembrane region" description="Helical" evidence="8">
    <location>
        <begin position="393"/>
        <end position="418"/>
    </location>
</feature>
<evidence type="ECO:0000313" key="11">
    <source>
        <dbReference type="EMBL" id="GGL03631.1"/>
    </source>
</evidence>
<feature type="region of interest" description="Disordered" evidence="7">
    <location>
        <begin position="64"/>
        <end position="96"/>
    </location>
</feature>
<feature type="domain" description="ABC3 transporter permease C-terminal" evidence="9">
    <location>
        <begin position="344"/>
        <end position="508"/>
    </location>
</feature>
<feature type="compositionally biased region" description="Low complexity" evidence="7">
    <location>
        <begin position="73"/>
        <end position="96"/>
    </location>
</feature>
<evidence type="ECO:0000259" key="10">
    <source>
        <dbReference type="Pfam" id="PF12704"/>
    </source>
</evidence>
<dbReference type="InterPro" id="IPR025857">
    <property type="entry name" value="MacB_PCD"/>
</dbReference>
<dbReference type="InterPro" id="IPR050250">
    <property type="entry name" value="Macrolide_Exporter_MacB"/>
</dbReference>
<name>A0A8H9L120_9MICO</name>
<keyword evidence="5 8" id="KW-0472">Membrane</keyword>
<feature type="compositionally biased region" description="Gly residues" evidence="7">
    <location>
        <begin position="172"/>
        <end position="182"/>
    </location>
</feature>
<dbReference type="Proteomes" id="UP000746584">
    <property type="component" value="Unassembled WGS sequence"/>
</dbReference>
<evidence type="ECO:0000313" key="13">
    <source>
        <dbReference type="Proteomes" id="UP000648535"/>
    </source>
</evidence>
<proteinExistence type="inferred from homology"/>
<comment type="subcellular location">
    <subcellularLocation>
        <location evidence="1">Cell membrane</location>
        <topology evidence="1">Multi-pass membrane protein</topology>
    </subcellularLocation>
</comment>
<dbReference type="InterPro" id="IPR003838">
    <property type="entry name" value="ABC3_permease_C"/>
</dbReference>
<evidence type="ECO:0000313" key="14">
    <source>
        <dbReference type="Proteomes" id="UP000746584"/>
    </source>
</evidence>
<reference evidence="12 14" key="3">
    <citation type="submission" date="2021-01" db="EMBL/GenBank/DDBJ databases">
        <title>Sequencing the genomes of 1000 actinobacteria strains.</title>
        <authorList>
            <person name="Klenk H.-P."/>
        </authorList>
    </citation>
    <scope>NUCLEOTIDE SEQUENCE [LARGE SCALE GENOMIC DNA]</scope>
    <source>
        <strain evidence="12 14">DSM 20542</strain>
    </source>
</reference>
<reference evidence="11" key="2">
    <citation type="submission" date="2020-09" db="EMBL/GenBank/DDBJ databases">
        <authorList>
            <person name="Sun Q."/>
            <person name="Ohkuma M."/>
        </authorList>
    </citation>
    <scope>NUCLEOTIDE SEQUENCE</scope>
    <source>
        <strain evidence="11">JCM 1480</strain>
    </source>
</reference>
<protein>
    <submittedName>
        <fullName evidence="12">ABC-type antimicrobial peptide transport system permease subunit</fullName>
    </submittedName>
    <submittedName>
        <fullName evidence="11">Membrane protein</fullName>
    </submittedName>
</protein>
<dbReference type="EMBL" id="BMOI01000009">
    <property type="protein sequence ID" value="GGL03631.1"/>
    <property type="molecule type" value="Genomic_DNA"/>
</dbReference>
<dbReference type="Pfam" id="PF02687">
    <property type="entry name" value="FtsX"/>
    <property type="match status" value="1"/>
</dbReference>
<dbReference type="PANTHER" id="PTHR30572">
    <property type="entry name" value="MEMBRANE COMPONENT OF TRANSPORTER-RELATED"/>
    <property type="match status" value="1"/>
</dbReference>
<reference evidence="11" key="1">
    <citation type="journal article" date="2014" name="Int. J. Syst. Evol. Microbiol.">
        <title>Complete genome sequence of Corynebacterium casei LMG S-19264T (=DSM 44701T), isolated from a smear-ripened cheese.</title>
        <authorList>
            <consortium name="US DOE Joint Genome Institute (JGI-PGF)"/>
            <person name="Walter F."/>
            <person name="Albersmeier A."/>
            <person name="Kalinowski J."/>
            <person name="Ruckert C."/>
        </authorList>
    </citation>
    <scope>NUCLEOTIDE SEQUENCE</scope>
    <source>
        <strain evidence="11">JCM 1480</strain>
    </source>
</reference>
<organism evidence="11 13">
    <name type="scientific">Curtobacterium luteum</name>
    <dbReference type="NCBI Taxonomy" id="33881"/>
    <lineage>
        <taxon>Bacteria</taxon>
        <taxon>Bacillati</taxon>
        <taxon>Actinomycetota</taxon>
        <taxon>Actinomycetes</taxon>
        <taxon>Micrococcales</taxon>
        <taxon>Microbacteriaceae</taxon>
        <taxon>Curtobacterium</taxon>
    </lineage>
</organism>
<comment type="caution">
    <text evidence="11">The sequence shown here is derived from an EMBL/GenBank/DDBJ whole genome shotgun (WGS) entry which is preliminary data.</text>
</comment>
<gene>
    <name evidence="11" type="ORF">GCM10009769_22240</name>
    <name evidence="12" type="ORF">JOE58_001435</name>
</gene>
<comment type="similarity">
    <text evidence="6">Belongs to the ABC-4 integral membrane protein family.</text>
</comment>
<dbReference type="Proteomes" id="UP000648535">
    <property type="component" value="Unassembled WGS sequence"/>
</dbReference>